<accession>A0ACD3AS55</accession>
<gene>
    <name evidence="1" type="ORF">BDN72DRAFT_960296</name>
</gene>
<reference evidence="1 2" key="1">
    <citation type="journal article" date="2019" name="Nat. Ecol. Evol.">
        <title>Megaphylogeny resolves global patterns of mushroom evolution.</title>
        <authorList>
            <person name="Varga T."/>
            <person name="Krizsan K."/>
            <person name="Foldi C."/>
            <person name="Dima B."/>
            <person name="Sanchez-Garcia M."/>
            <person name="Sanchez-Ramirez S."/>
            <person name="Szollosi G.J."/>
            <person name="Szarkandi J.G."/>
            <person name="Papp V."/>
            <person name="Albert L."/>
            <person name="Andreopoulos W."/>
            <person name="Angelini C."/>
            <person name="Antonin V."/>
            <person name="Barry K.W."/>
            <person name="Bougher N.L."/>
            <person name="Buchanan P."/>
            <person name="Buyck B."/>
            <person name="Bense V."/>
            <person name="Catcheside P."/>
            <person name="Chovatia M."/>
            <person name="Cooper J."/>
            <person name="Damon W."/>
            <person name="Desjardin D."/>
            <person name="Finy P."/>
            <person name="Geml J."/>
            <person name="Haridas S."/>
            <person name="Hughes K."/>
            <person name="Justo A."/>
            <person name="Karasinski D."/>
            <person name="Kautmanova I."/>
            <person name="Kiss B."/>
            <person name="Kocsube S."/>
            <person name="Kotiranta H."/>
            <person name="LaButti K.M."/>
            <person name="Lechner B.E."/>
            <person name="Liimatainen K."/>
            <person name="Lipzen A."/>
            <person name="Lukacs Z."/>
            <person name="Mihaltcheva S."/>
            <person name="Morgado L.N."/>
            <person name="Niskanen T."/>
            <person name="Noordeloos M.E."/>
            <person name="Ohm R.A."/>
            <person name="Ortiz-Santana B."/>
            <person name="Ovrebo C."/>
            <person name="Racz N."/>
            <person name="Riley R."/>
            <person name="Savchenko A."/>
            <person name="Shiryaev A."/>
            <person name="Soop K."/>
            <person name="Spirin V."/>
            <person name="Szebenyi C."/>
            <person name="Tomsovsky M."/>
            <person name="Tulloss R.E."/>
            <person name="Uehling J."/>
            <person name="Grigoriev I.V."/>
            <person name="Vagvolgyi C."/>
            <person name="Papp T."/>
            <person name="Martin F.M."/>
            <person name="Miettinen O."/>
            <person name="Hibbett D.S."/>
            <person name="Nagy L.G."/>
        </authorList>
    </citation>
    <scope>NUCLEOTIDE SEQUENCE [LARGE SCALE GENOMIC DNA]</scope>
    <source>
        <strain evidence="1 2">NL-1719</strain>
    </source>
</reference>
<proteinExistence type="predicted"/>
<sequence length="461" mass="51971">MWPPGIACTNVRVAVFALGASPPSLSRELAKHLLKLHIQAEIVTSSSSLFRFDVVLFLFDLVQWRPALRQELPTLITNFRKSGFLPLACVVGSSLDKLPGLPSDLAVVEYGFSDVERTFPYVTVSLKTGKGIDHLCGCIFVSDSATANLIHPYPKWMKILPIPSPHNVKIQLRELALDVLAYVFSLSTPIGVNKDTPDPRDLSESDINSLVNSQTTPGWATFFGSGNITQLRIPDVGLFAKRTTAREAEYSHFVRRNTTVPVPQPRYPHIRRWLVTDFIEGRLLEDCWESLDDFMRFRIASTLRLYVRQFRRLQSDSTGCPISGVAHGAPLFEDPKFGPFTYKCGVISRKPWSATVKFDLAMISSFPPLISPEWSLVFTHRNLNLTSILLARDKTLWIVGWDSAGFLPVWMESVGMSGRLDRVEPESWLQLQWYIAGSQPTSKNVGDFFVHHVVSKFRWFS</sequence>
<protein>
    <submittedName>
        <fullName evidence="1">Uncharacterized protein</fullName>
    </submittedName>
</protein>
<name>A0ACD3AS55_9AGAR</name>
<dbReference type="EMBL" id="ML208353">
    <property type="protein sequence ID" value="TFK68381.1"/>
    <property type="molecule type" value="Genomic_DNA"/>
</dbReference>
<organism evidence="1 2">
    <name type="scientific">Pluteus cervinus</name>
    <dbReference type="NCBI Taxonomy" id="181527"/>
    <lineage>
        <taxon>Eukaryota</taxon>
        <taxon>Fungi</taxon>
        <taxon>Dikarya</taxon>
        <taxon>Basidiomycota</taxon>
        <taxon>Agaricomycotina</taxon>
        <taxon>Agaricomycetes</taxon>
        <taxon>Agaricomycetidae</taxon>
        <taxon>Agaricales</taxon>
        <taxon>Pluteineae</taxon>
        <taxon>Pluteaceae</taxon>
        <taxon>Pluteus</taxon>
    </lineage>
</organism>
<keyword evidence="2" id="KW-1185">Reference proteome</keyword>
<dbReference type="Proteomes" id="UP000308600">
    <property type="component" value="Unassembled WGS sequence"/>
</dbReference>
<evidence type="ECO:0000313" key="1">
    <source>
        <dbReference type="EMBL" id="TFK68381.1"/>
    </source>
</evidence>
<evidence type="ECO:0000313" key="2">
    <source>
        <dbReference type="Proteomes" id="UP000308600"/>
    </source>
</evidence>